<organism evidence="2 3">
    <name type="scientific">Amycolatopsis camponoti</name>
    <dbReference type="NCBI Taxonomy" id="2606593"/>
    <lineage>
        <taxon>Bacteria</taxon>
        <taxon>Bacillati</taxon>
        <taxon>Actinomycetota</taxon>
        <taxon>Actinomycetes</taxon>
        <taxon>Pseudonocardiales</taxon>
        <taxon>Pseudonocardiaceae</taxon>
        <taxon>Amycolatopsis</taxon>
    </lineage>
</organism>
<feature type="region of interest" description="Disordered" evidence="1">
    <location>
        <begin position="1"/>
        <end position="26"/>
    </location>
</feature>
<evidence type="ECO:0000313" key="2">
    <source>
        <dbReference type="EMBL" id="VVJ16787.1"/>
    </source>
</evidence>
<name>A0A6I8LLA5_9PSEU</name>
<sequence length="48" mass="5116">MAWDGPGKPRGRHHPGGAVGPGGRAARAGVVKVAGFRLLRDRRFHWSG</sequence>
<gene>
    <name evidence="2" type="ORF">AA23TX_01808</name>
</gene>
<protein>
    <submittedName>
        <fullName evidence="2">Uncharacterized protein</fullName>
    </submittedName>
</protein>
<evidence type="ECO:0000313" key="3">
    <source>
        <dbReference type="Proteomes" id="UP000399805"/>
    </source>
</evidence>
<evidence type="ECO:0000256" key="1">
    <source>
        <dbReference type="SAM" id="MobiDB-lite"/>
    </source>
</evidence>
<dbReference type="Proteomes" id="UP000399805">
    <property type="component" value="Unassembled WGS sequence"/>
</dbReference>
<proteinExistence type="predicted"/>
<dbReference type="EMBL" id="CABVGP010000001">
    <property type="protein sequence ID" value="VVJ16787.1"/>
    <property type="molecule type" value="Genomic_DNA"/>
</dbReference>
<dbReference type="AlphaFoldDB" id="A0A6I8LLA5"/>
<reference evidence="2 3" key="1">
    <citation type="submission" date="2019-09" db="EMBL/GenBank/DDBJ databases">
        <authorList>
            <person name="Leyn A S."/>
        </authorList>
    </citation>
    <scope>NUCLEOTIDE SEQUENCE [LARGE SCALE GENOMIC DNA]</scope>
    <source>
        <strain evidence="2">AA231_1</strain>
    </source>
</reference>
<accession>A0A6I8LLA5</accession>
<keyword evidence="3" id="KW-1185">Reference proteome</keyword>